<dbReference type="OrthoDB" id="9807387at2"/>
<dbReference type="CDD" id="cd00431">
    <property type="entry name" value="cysteine_hydrolases"/>
    <property type="match status" value="1"/>
</dbReference>
<dbReference type="InterPro" id="IPR036380">
    <property type="entry name" value="Isochorismatase-like_sf"/>
</dbReference>
<reference evidence="3 4" key="1">
    <citation type="journal article" date="2019" name="Syst. Appl. Microbiol.">
        <title>New species of pathogenic Pseudomonas isolated from citrus in Tunisia: Proposal of Pseudomonas kairouanensis sp. nov. and Pseudomonas nabeulensis sp. nov.</title>
        <authorList>
            <person name="Oueslati M."/>
            <person name="Mulet M."/>
            <person name="Gomila M."/>
            <person name="Berge O."/>
            <person name="Hajlaoui M.R."/>
            <person name="Lalucat J."/>
            <person name="Sadfi-Zouaoui N."/>
            <person name="Garcia-Valdes E."/>
        </authorList>
    </citation>
    <scope>NUCLEOTIDE SEQUENCE [LARGE SCALE GENOMIC DNA]</scope>
    <source>
        <strain evidence="3 4">KC12</strain>
    </source>
</reference>
<evidence type="ECO:0000259" key="2">
    <source>
        <dbReference type="Pfam" id="PF00857"/>
    </source>
</evidence>
<protein>
    <submittedName>
        <fullName evidence="3">Cysteine hydrolase</fullName>
    </submittedName>
</protein>
<dbReference type="RefSeq" id="WP_135288461.1">
    <property type="nucleotide sequence ID" value="NZ_QUZU01000005.1"/>
</dbReference>
<comment type="caution">
    <text evidence="3">The sequence shown here is derived from an EMBL/GenBank/DDBJ whole genome shotgun (WGS) entry which is preliminary data.</text>
</comment>
<evidence type="ECO:0000256" key="1">
    <source>
        <dbReference type="ARBA" id="ARBA00022801"/>
    </source>
</evidence>
<dbReference type="Proteomes" id="UP000297391">
    <property type="component" value="Unassembled WGS sequence"/>
</dbReference>
<gene>
    <name evidence="3" type="ORF">DYL59_06695</name>
</gene>
<dbReference type="PANTHER" id="PTHR43540">
    <property type="entry name" value="PEROXYUREIDOACRYLATE/UREIDOACRYLATE AMIDOHYDROLASE-RELATED"/>
    <property type="match status" value="1"/>
</dbReference>
<dbReference type="PANTHER" id="PTHR43540:SF6">
    <property type="entry name" value="ISOCHORISMATASE-LIKE DOMAIN-CONTAINING PROTEIN"/>
    <property type="match status" value="1"/>
</dbReference>
<dbReference type="AlphaFoldDB" id="A0A4Z0AZ77"/>
<sequence>MSNDTALLVIDLQKEDGFFLERFDQVVENAAALIDISRNLGIPLFYTRHVNEALGDDLMLGEPVDGHGHPTTYLAGTYAIEILDALAPVEGDLIIDKHRYSAFHGTRLAQMLHRRGIKHLVVIGVLTDVCVMTTVFDAYQHDFKITIVNDACTATTLAAHYSALFILSNWVYGLEIISTEQLIRRLRSEPATSLLTSKPDHLAFQPSAFVDAIRRLENSLIKEI</sequence>
<dbReference type="EMBL" id="QUZU01000005">
    <property type="protein sequence ID" value="TFY91238.1"/>
    <property type="molecule type" value="Genomic_DNA"/>
</dbReference>
<feature type="domain" description="Isochorismatase-like" evidence="2">
    <location>
        <begin position="5"/>
        <end position="180"/>
    </location>
</feature>
<dbReference type="GO" id="GO:0016787">
    <property type="term" value="F:hydrolase activity"/>
    <property type="evidence" value="ECO:0007669"/>
    <property type="project" value="UniProtKB-KW"/>
</dbReference>
<dbReference type="InterPro" id="IPR050272">
    <property type="entry name" value="Isochorismatase-like_hydrls"/>
</dbReference>
<dbReference type="SUPFAM" id="SSF52499">
    <property type="entry name" value="Isochorismatase-like hydrolases"/>
    <property type="match status" value="1"/>
</dbReference>
<keyword evidence="4" id="KW-1185">Reference proteome</keyword>
<evidence type="ECO:0000313" key="3">
    <source>
        <dbReference type="EMBL" id="TFY91238.1"/>
    </source>
</evidence>
<dbReference type="Pfam" id="PF00857">
    <property type="entry name" value="Isochorismatase"/>
    <property type="match status" value="1"/>
</dbReference>
<dbReference type="InterPro" id="IPR000868">
    <property type="entry name" value="Isochorismatase-like_dom"/>
</dbReference>
<proteinExistence type="predicted"/>
<evidence type="ECO:0000313" key="4">
    <source>
        <dbReference type="Proteomes" id="UP000297391"/>
    </source>
</evidence>
<accession>A0A4Z0AZ77</accession>
<dbReference type="Gene3D" id="3.40.50.850">
    <property type="entry name" value="Isochorismatase-like"/>
    <property type="match status" value="1"/>
</dbReference>
<keyword evidence="1 3" id="KW-0378">Hydrolase</keyword>
<organism evidence="3 4">
    <name type="scientific">Pseudomonas kairouanensis</name>
    <dbReference type="NCBI Taxonomy" id="2293832"/>
    <lineage>
        <taxon>Bacteria</taxon>
        <taxon>Pseudomonadati</taxon>
        <taxon>Pseudomonadota</taxon>
        <taxon>Gammaproteobacteria</taxon>
        <taxon>Pseudomonadales</taxon>
        <taxon>Pseudomonadaceae</taxon>
        <taxon>Pseudomonas</taxon>
    </lineage>
</organism>
<name>A0A4Z0AZ77_9PSED</name>